<evidence type="ECO:0000259" key="3">
    <source>
        <dbReference type="PROSITE" id="PS50943"/>
    </source>
</evidence>
<dbReference type="EMBL" id="BAAAQY010000003">
    <property type="protein sequence ID" value="GAA2229645.1"/>
    <property type="molecule type" value="Genomic_DNA"/>
</dbReference>
<dbReference type="PANTHER" id="PTHR46797">
    <property type="entry name" value="HTH-TYPE TRANSCRIPTIONAL REGULATOR"/>
    <property type="match status" value="1"/>
</dbReference>
<keyword evidence="5" id="KW-1185">Reference proteome</keyword>
<dbReference type="Pfam" id="PF01381">
    <property type="entry name" value="HTH_3"/>
    <property type="match status" value="1"/>
</dbReference>
<feature type="domain" description="HTH cro/C1-type" evidence="3">
    <location>
        <begin position="23"/>
        <end position="77"/>
    </location>
</feature>
<evidence type="ECO:0000313" key="4">
    <source>
        <dbReference type="EMBL" id="GAA2229645.1"/>
    </source>
</evidence>
<dbReference type="Gene3D" id="1.10.260.40">
    <property type="entry name" value="lambda repressor-like DNA-binding domains"/>
    <property type="match status" value="1"/>
</dbReference>
<dbReference type="SMART" id="SM00530">
    <property type="entry name" value="HTH_XRE"/>
    <property type="match status" value="1"/>
</dbReference>
<evidence type="ECO:0000313" key="5">
    <source>
        <dbReference type="Proteomes" id="UP001500929"/>
    </source>
</evidence>
<dbReference type="InterPro" id="IPR011051">
    <property type="entry name" value="RmlC_Cupin_sf"/>
</dbReference>
<dbReference type="RefSeq" id="WP_259478788.1">
    <property type="nucleotide sequence ID" value="NZ_BAAAQY010000003.1"/>
</dbReference>
<dbReference type="SUPFAM" id="SSF47413">
    <property type="entry name" value="lambda repressor-like DNA-binding domains"/>
    <property type="match status" value="1"/>
</dbReference>
<dbReference type="InterPro" id="IPR050807">
    <property type="entry name" value="TransReg_Diox_bact_type"/>
</dbReference>
<feature type="region of interest" description="Disordered" evidence="2">
    <location>
        <begin position="1"/>
        <end position="22"/>
    </location>
</feature>
<evidence type="ECO:0000256" key="1">
    <source>
        <dbReference type="ARBA" id="ARBA00023125"/>
    </source>
</evidence>
<evidence type="ECO:0000256" key="2">
    <source>
        <dbReference type="SAM" id="MobiDB-lite"/>
    </source>
</evidence>
<dbReference type="SUPFAM" id="SSF51182">
    <property type="entry name" value="RmlC-like cupins"/>
    <property type="match status" value="1"/>
</dbReference>
<name>A0ABP5Q9L1_9MICO</name>
<protein>
    <submittedName>
        <fullName evidence="4">XRE family transcriptional regulator</fullName>
    </submittedName>
</protein>
<proteinExistence type="predicted"/>
<dbReference type="CDD" id="cd00093">
    <property type="entry name" value="HTH_XRE"/>
    <property type="match status" value="1"/>
</dbReference>
<dbReference type="InterPro" id="IPR001387">
    <property type="entry name" value="Cro/C1-type_HTH"/>
</dbReference>
<comment type="caution">
    <text evidence="4">The sequence shown here is derived from an EMBL/GenBank/DDBJ whole genome shotgun (WGS) entry which is preliminary data.</text>
</comment>
<gene>
    <name evidence="4" type="ORF">GCM10009851_12840</name>
</gene>
<dbReference type="PANTHER" id="PTHR46797:SF1">
    <property type="entry name" value="METHYLPHOSPHONATE SYNTHASE"/>
    <property type="match status" value="1"/>
</dbReference>
<keyword evidence="1" id="KW-0238">DNA-binding</keyword>
<dbReference type="Proteomes" id="UP001500929">
    <property type="component" value="Unassembled WGS sequence"/>
</dbReference>
<accession>A0ABP5Q9L1</accession>
<dbReference type="PROSITE" id="PS50943">
    <property type="entry name" value="HTH_CROC1"/>
    <property type="match status" value="1"/>
</dbReference>
<reference evidence="5" key="1">
    <citation type="journal article" date="2019" name="Int. J. Syst. Evol. Microbiol.">
        <title>The Global Catalogue of Microorganisms (GCM) 10K type strain sequencing project: providing services to taxonomists for standard genome sequencing and annotation.</title>
        <authorList>
            <consortium name="The Broad Institute Genomics Platform"/>
            <consortium name="The Broad Institute Genome Sequencing Center for Infectious Disease"/>
            <person name="Wu L."/>
            <person name="Ma J."/>
        </authorList>
    </citation>
    <scope>NUCLEOTIDE SEQUENCE [LARGE SCALE GENOMIC DNA]</scope>
    <source>
        <strain evidence="5">JCM 16117</strain>
    </source>
</reference>
<organism evidence="4 5">
    <name type="scientific">Herbiconiux moechotypicola</name>
    <dbReference type="NCBI Taxonomy" id="637393"/>
    <lineage>
        <taxon>Bacteria</taxon>
        <taxon>Bacillati</taxon>
        <taxon>Actinomycetota</taxon>
        <taxon>Actinomycetes</taxon>
        <taxon>Micrococcales</taxon>
        <taxon>Microbacteriaceae</taxon>
        <taxon>Herbiconiux</taxon>
    </lineage>
</organism>
<dbReference type="InterPro" id="IPR010982">
    <property type="entry name" value="Lambda_DNA-bd_dom_sf"/>
</dbReference>
<sequence length="195" mass="20961">MNDPAGSETAPESALSRQVGERIRGARKKASLSMVELAAEADISQPFLSKVERGEATPSLHTLYKLGNALGLHPSDLMPAPDPANVTVIRASEGSLVSAANDDQSPLGRLLRAGEGSRIEIFDYSVDEARNVGDWFEHDGESALVLLSGLLRVDVRGQGEWELAGHDVMFFRGPVSTRWTARGPEPAALLLFTVK</sequence>